<reference evidence="2 3" key="1">
    <citation type="submission" date="2021-06" db="EMBL/GenBank/DDBJ databases">
        <authorList>
            <person name="Kallberg Y."/>
            <person name="Tangrot J."/>
            <person name="Rosling A."/>
        </authorList>
    </citation>
    <scope>NUCLEOTIDE SEQUENCE [LARGE SCALE GENOMIC DNA]</scope>
    <source>
        <strain evidence="2 3">120-4 pot B 10/14</strain>
    </source>
</reference>
<gene>
    <name evidence="2" type="ORF">GMARGA_LOCUS36112</name>
</gene>
<sequence>PTQENQTLYLDDTNEDDLTINTTNLIVKLDRIKLFQKFELIMDLNGQIEEMQEFIYNQEIEIEELKSKLDDQENEIEDGIQGFLITKNELIQLLKYES</sequence>
<feature type="coiled-coil region" evidence="1">
    <location>
        <begin position="48"/>
        <end position="82"/>
    </location>
</feature>
<proteinExistence type="predicted"/>
<feature type="non-terminal residue" evidence="2">
    <location>
        <position position="1"/>
    </location>
</feature>
<accession>A0ABN7WWU2</accession>
<keyword evidence="1" id="KW-0175">Coiled coil</keyword>
<protein>
    <submittedName>
        <fullName evidence="2">19999_t:CDS:1</fullName>
    </submittedName>
</protein>
<dbReference type="EMBL" id="CAJVQB010069777">
    <property type="protein sequence ID" value="CAG8842668.1"/>
    <property type="molecule type" value="Genomic_DNA"/>
</dbReference>
<organism evidence="2 3">
    <name type="scientific">Gigaspora margarita</name>
    <dbReference type="NCBI Taxonomy" id="4874"/>
    <lineage>
        <taxon>Eukaryota</taxon>
        <taxon>Fungi</taxon>
        <taxon>Fungi incertae sedis</taxon>
        <taxon>Mucoromycota</taxon>
        <taxon>Glomeromycotina</taxon>
        <taxon>Glomeromycetes</taxon>
        <taxon>Diversisporales</taxon>
        <taxon>Gigasporaceae</taxon>
        <taxon>Gigaspora</taxon>
    </lineage>
</organism>
<evidence type="ECO:0000313" key="3">
    <source>
        <dbReference type="Proteomes" id="UP000789901"/>
    </source>
</evidence>
<evidence type="ECO:0000256" key="1">
    <source>
        <dbReference type="SAM" id="Coils"/>
    </source>
</evidence>
<dbReference type="Proteomes" id="UP000789901">
    <property type="component" value="Unassembled WGS sequence"/>
</dbReference>
<feature type="non-terminal residue" evidence="2">
    <location>
        <position position="98"/>
    </location>
</feature>
<evidence type="ECO:0000313" key="2">
    <source>
        <dbReference type="EMBL" id="CAG8842668.1"/>
    </source>
</evidence>
<name>A0ABN7WWU2_GIGMA</name>
<keyword evidence="3" id="KW-1185">Reference proteome</keyword>
<comment type="caution">
    <text evidence="2">The sequence shown here is derived from an EMBL/GenBank/DDBJ whole genome shotgun (WGS) entry which is preliminary data.</text>
</comment>